<dbReference type="Pfam" id="PF12276">
    <property type="entry name" value="DUF3617"/>
    <property type="match status" value="1"/>
</dbReference>
<proteinExistence type="predicted"/>
<dbReference type="EMBL" id="CP144918">
    <property type="protein sequence ID" value="WWA47523.1"/>
    <property type="molecule type" value="Genomic_DNA"/>
</dbReference>
<evidence type="ECO:0000313" key="1">
    <source>
        <dbReference type="EMBL" id="WWA47523.1"/>
    </source>
</evidence>
<dbReference type="PROSITE" id="PS51257">
    <property type="entry name" value="PROKAR_LIPOPROTEIN"/>
    <property type="match status" value="1"/>
</dbReference>
<organism evidence="1 2">
    <name type="scientific">Pelagerythrobacter marensis</name>
    <dbReference type="NCBI Taxonomy" id="543877"/>
    <lineage>
        <taxon>Bacteria</taxon>
        <taxon>Pseudomonadati</taxon>
        <taxon>Pseudomonadota</taxon>
        <taxon>Alphaproteobacteria</taxon>
        <taxon>Sphingomonadales</taxon>
        <taxon>Erythrobacteraceae</taxon>
        <taxon>Pelagerythrobacter</taxon>
    </lineage>
</organism>
<keyword evidence="2" id="KW-1185">Reference proteome</keyword>
<protein>
    <submittedName>
        <fullName evidence="1">DUF3617 domain-containing protein</fullName>
    </submittedName>
</protein>
<gene>
    <name evidence="1" type="ORF">V5F89_01045</name>
</gene>
<reference evidence="1 2" key="1">
    <citation type="submission" date="2024-02" db="EMBL/GenBank/DDBJ databases">
        <title>The whole genome sequence of five bacterial samples isolated from Abu Dhabi Sabkha-shore region.</title>
        <authorList>
            <person name="Sudalaimuthuasari N."/>
            <person name="Sarfraz B."/>
            <person name="Tuyisabe J.D."/>
            <person name="Mugisha Ntwali L.D.M."/>
            <person name="Ali A.I.A.A."/>
            <person name="Almansoori S.Z.A."/>
            <person name="Alajami H.S.A."/>
            <person name="Almeqbaali A.A.S."/>
            <person name="Kundu B."/>
            <person name="Saeed E.E."/>
            <person name="Sukumarinath V."/>
            <person name="Mishra A.K."/>
            <person name="Hazzouri K.M."/>
            <person name="Almaskari R."/>
            <person name="Sharma A.K."/>
            <person name="Amiri K.M.A."/>
        </authorList>
    </citation>
    <scope>NUCLEOTIDE SEQUENCE [LARGE SCALE GENOMIC DNA]</scope>
    <source>
        <strain evidence="2">kcgeb_sd</strain>
    </source>
</reference>
<accession>A0ABZ2D828</accession>
<dbReference type="InterPro" id="IPR022061">
    <property type="entry name" value="DUF3617"/>
</dbReference>
<name>A0ABZ2D828_9SPHN</name>
<dbReference type="RefSeq" id="WP_338446413.1">
    <property type="nucleotide sequence ID" value="NZ_CP144918.1"/>
</dbReference>
<evidence type="ECO:0000313" key="2">
    <source>
        <dbReference type="Proteomes" id="UP001335183"/>
    </source>
</evidence>
<dbReference type="Proteomes" id="UP001335183">
    <property type="component" value="Chromosome"/>
</dbReference>
<sequence length="180" mass="19092">MRAVIMVVGSALALAACGSEPDEPKTADEVVAAADKLVKPRPGLYRSSAEIVDFDIPGVAPDQAARMREMAAGLQGQERTQCLTQDQADEGFRRIVRGLGEGDDGVSCEFSQFDAQGSDLDAKLTCSGPGDASSDMTIDGTVEAESSRMRMEMRQKSAAIPGGEMRMTMQVVSERVGECP</sequence>